<evidence type="ECO:0000256" key="2">
    <source>
        <dbReference type="ARBA" id="ARBA00009928"/>
    </source>
</evidence>
<comment type="caution">
    <text evidence="14">The sequence shown here is derived from an EMBL/GenBank/DDBJ whole genome shotgun (WGS) entry which is preliminary data.</text>
</comment>
<keyword evidence="8" id="KW-0470">Melanin biosynthesis</keyword>
<evidence type="ECO:0000256" key="9">
    <source>
        <dbReference type="ARBA" id="ARBA00048233"/>
    </source>
</evidence>
<keyword evidence="7" id="KW-0503">Monooxygenase</keyword>
<comment type="catalytic activity">
    <reaction evidence="10">
        <text>L-tyrosine + O2 = L-dopaquinone + H2O</text>
        <dbReference type="Rhea" id="RHEA:18117"/>
        <dbReference type="ChEBI" id="CHEBI:15377"/>
        <dbReference type="ChEBI" id="CHEBI:15379"/>
        <dbReference type="ChEBI" id="CHEBI:57924"/>
        <dbReference type="ChEBI" id="CHEBI:58315"/>
        <dbReference type="EC" id="1.14.18.1"/>
    </reaction>
</comment>
<feature type="domain" description="Tyrosinase copper-binding" evidence="13">
    <location>
        <begin position="355"/>
        <end position="366"/>
    </location>
</feature>
<evidence type="ECO:0000259" key="13">
    <source>
        <dbReference type="PROSITE" id="PS00498"/>
    </source>
</evidence>
<feature type="domain" description="Tyrosinase copper-binding" evidence="12">
    <location>
        <begin position="97"/>
        <end position="114"/>
    </location>
</feature>
<evidence type="ECO:0000256" key="3">
    <source>
        <dbReference type="ARBA" id="ARBA00011906"/>
    </source>
</evidence>
<keyword evidence="6" id="KW-0186">Copper</keyword>
<dbReference type="EC" id="1.14.18.1" evidence="3"/>
<dbReference type="PROSITE" id="PS00498">
    <property type="entry name" value="TYROSINASE_2"/>
    <property type="match status" value="1"/>
</dbReference>
<dbReference type="Pfam" id="PF00264">
    <property type="entry name" value="Tyrosinase"/>
    <property type="match status" value="1"/>
</dbReference>
<dbReference type="InterPro" id="IPR008922">
    <property type="entry name" value="Di-copper_centre_dom_sf"/>
</dbReference>
<dbReference type="InterPro" id="IPR002227">
    <property type="entry name" value="Tyrosinase_Cu-bd"/>
</dbReference>
<proteinExistence type="inferred from homology"/>
<evidence type="ECO:0000256" key="11">
    <source>
        <dbReference type="SAM" id="MobiDB-lite"/>
    </source>
</evidence>
<evidence type="ECO:0000256" key="4">
    <source>
        <dbReference type="ARBA" id="ARBA00022723"/>
    </source>
</evidence>
<gene>
    <name evidence="14" type="ORF">CTAM01_00535</name>
</gene>
<organism evidence="14 15">
    <name type="scientific">Colletotrichum tamarilloi</name>
    <dbReference type="NCBI Taxonomy" id="1209934"/>
    <lineage>
        <taxon>Eukaryota</taxon>
        <taxon>Fungi</taxon>
        <taxon>Dikarya</taxon>
        <taxon>Ascomycota</taxon>
        <taxon>Pezizomycotina</taxon>
        <taxon>Sordariomycetes</taxon>
        <taxon>Hypocreomycetidae</taxon>
        <taxon>Glomerellales</taxon>
        <taxon>Glomerellaceae</taxon>
        <taxon>Colletotrichum</taxon>
        <taxon>Colletotrichum acutatum species complex</taxon>
    </lineage>
</organism>
<dbReference type="PANTHER" id="PTHR11474">
    <property type="entry name" value="TYROSINASE FAMILY MEMBER"/>
    <property type="match status" value="1"/>
</dbReference>
<dbReference type="PANTHER" id="PTHR11474:SF76">
    <property type="entry name" value="SHKT DOMAIN-CONTAINING PROTEIN"/>
    <property type="match status" value="1"/>
</dbReference>
<sequence length="647" mass="71777">MAPGTYPITGLPVPSGQEPPQRQEITAWSNKLENAIQVSLFIQALNIFQSMDPSDKLSYYQVAGIHGLPAQSWDTDPAPNKKQKLPITTTPQFYCPHGSLIFPTWHRAYLALYEQLLSGIMTDKILPLIADKTVQDIWALEITRWRLPYWDWAMPQTYIGTCGVPEIVSLQEIEIVSPNGIAKQKVQNPLYMFTTGVISALKGIPTAMDDETAFGIWRIRGKQSKPFDACSGTSRYGITNKHTPTTQEALGIENNASVAEALQTPDWNSMEEHKLDPNMTGSLQDQVHRLLTAGYFPDYATFATTEYGNPKLSPPPATGWLSLEFLHNCIHVWTGGDDAKTGMGHMAFLAVAAFDPIFWLHHSNVDRQLAIFQALNPTHWFDGGSPTKDETSTGPLHPFHSDTNGTLITSENVKATTTYGYTYDDLSAPPATLQKTINEKYGVLRKHLHANRTLAGKTNDYVINVQYDRFALNGRSYAVHFFVKGDVPSSPSEYRAALNHVGSIHTFSTDYWTAGNTNGVDCQNCQGQQAEGVVAKAQVPITLELLFRAVSDGNAWADLTSLEPDHIEKYLEQHLKWVVVAVPGEVIQTENLPGLKVVVHAGQSEHPEDTTQPSKFHSYRPMWSVTHGKTGGARREDNVVHADEARN</sequence>
<dbReference type="Gene3D" id="2.60.310.20">
    <property type="match status" value="1"/>
</dbReference>
<accession>A0ABQ9RVH4</accession>
<dbReference type="InterPro" id="IPR050316">
    <property type="entry name" value="Tyrosinase/Hemocyanin"/>
</dbReference>
<evidence type="ECO:0000256" key="6">
    <source>
        <dbReference type="ARBA" id="ARBA00023008"/>
    </source>
</evidence>
<evidence type="ECO:0000256" key="5">
    <source>
        <dbReference type="ARBA" id="ARBA00023002"/>
    </source>
</evidence>
<keyword evidence="15" id="KW-1185">Reference proteome</keyword>
<evidence type="ECO:0000256" key="8">
    <source>
        <dbReference type="ARBA" id="ARBA00023101"/>
    </source>
</evidence>
<dbReference type="PRINTS" id="PR00092">
    <property type="entry name" value="TYROSINASE"/>
</dbReference>
<comment type="catalytic activity">
    <reaction evidence="9">
        <text>2 L-dopa + O2 = 2 L-dopaquinone + 2 H2O</text>
        <dbReference type="Rhea" id="RHEA:34287"/>
        <dbReference type="ChEBI" id="CHEBI:15377"/>
        <dbReference type="ChEBI" id="CHEBI:15379"/>
        <dbReference type="ChEBI" id="CHEBI:57504"/>
        <dbReference type="ChEBI" id="CHEBI:57924"/>
        <dbReference type="EC" id="1.14.18.1"/>
    </reaction>
</comment>
<reference evidence="14 15" key="1">
    <citation type="submission" date="2016-10" db="EMBL/GenBank/DDBJ databases">
        <title>The genome sequence of Colletotrichum fioriniae PJ7.</title>
        <authorList>
            <person name="Baroncelli R."/>
        </authorList>
    </citation>
    <scope>NUCLEOTIDE SEQUENCE [LARGE SCALE GENOMIC DNA]</scope>
    <source>
        <strain evidence="14 15">Tom-12</strain>
    </source>
</reference>
<dbReference type="PROSITE" id="PS00497">
    <property type="entry name" value="TYROSINASE_1"/>
    <property type="match status" value="1"/>
</dbReference>
<dbReference type="InterPro" id="IPR041640">
    <property type="entry name" value="Tyrosinase_C"/>
</dbReference>
<keyword evidence="5" id="KW-0560">Oxidoreductase</keyword>
<name>A0ABQ9RVH4_9PEZI</name>
<feature type="compositionally biased region" description="Basic and acidic residues" evidence="11">
    <location>
        <begin position="633"/>
        <end position="647"/>
    </location>
</feature>
<evidence type="ECO:0000259" key="12">
    <source>
        <dbReference type="PROSITE" id="PS00497"/>
    </source>
</evidence>
<dbReference type="GeneID" id="85400824"/>
<feature type="region of interest" description="Disordered" evidence="11">
    <location>
        <begin position="625"/>
        <end position="647"/>
    </location>
</feature>
<protein>
    <recommendedName>
        <fullName evidence="3">tyrosinase</fullName>
        <ecNumber evidence="3">1.14.18.1</ecNumber>
    </recommendedName>
</protein>
<comment type="similarity">
    <text evidence="2">Belongs to the tyrosinase family.</text>
</comment>
<dbReference type="Proteomes" id="UP001227543">
    <property type="component" value="Unassembled WGS sequence"/>
</dbReference>
<evidence type="ECO:0000313" key="14">
    <source>
        <dbReference type="EMBL" id="KAK1513139.1"/>
    </source>
</evidence>
<dbReference type="RefSeq" id="XP_060389212.1">
    <property type="nucleotide sequence ID" value="XM_060516586.1"/>
</dbReference>
<evidence type="ECO:0000313" key="15">
    <source>
        <dbReference type="Proteomes" id="UP001227543"/>
    </source>
</evidence>
<feature type="region of interest" description="Disordered" evidence="11">
    <location>
        <begin position="1"/>
        <end position="21"/>
    </location>
</feature>
<comment type="cofactor">
    <cofactor evidence="1">
        <name>Cu(2+)</name>
        <dbReference type="ChEBI" id="CHEBI:29036"/>
    </cofactor>
</comment>
<dbReference type="Pfam" id="PF18132">
    <property type="entry name" value="Tyrosinase_C"/>
    <property type="match status" value="1"/>
</dbReference>
<dbReference type="Gene3D" id="1.10.1280.10">
    <property type="entry name" value="Di-copper center containing domain from catechol oxidase"/>
    <property type="match status" value="1"/>
</dbReference>
<evidence type="ECO:0000256" key="7">
    <source>
        <dbReference type="ARBA" id="ARBA00023033"/>
    </source>
</evidence>
<evidence type="ECO:0000256" key="10">
    <source>
        <dbReference type="ARBA" id="ARBA00048881"/>
    </source>
</evidence>
<dbReference type="EMBL" id="MLFU01000001">
    <property type="protein sequence ID" value="KAK1513139.1"/>
    <property type="molecule type" value="Genomic_DNA"/>
</dbReference>
<dbReference type="SUPFAM" id="SSF48056">
    <property type="entry name" value="Di-copper centre-containing domain"/>
    <property type="match status" value="1"/>
</dbReference>
<keyword evidence="4" id="KW-0479">Metal-binding</keyword>
<evidence type="ECO:0000256" key="1">
    <source>
        <dbReference type="ARBA" id="ARBA00001973"/>
    </source>
</evidence>